<protein>
    <recommendedName>
        <fullName evidence="3">Glycosyltransferase</fullName>
    </recommendedName>
</protein>
<dbReference type="eggNOG" id="COG0438">
    <property type="taxonomic scope" value="Bacteria"/>
</dbReference>
<dbReference type="Gene3D" id="3.40.50.2000">
    <property type="entry name" value="Glycogen Phosphorylase B"/>
    <property type="match status" value="2"/>
</dbReference>
<dbReference type="Pfam" id="PF13692">
    <property type="entry name" value="Glyco_trans_1_4"/>
    <property type="match status" value="1"/>
</dbReference>
<dbReference type="KEGG" id="mpt:Mpe_A0733"/>
<organism evidence="1 2">
    <name type="scientific">Methylibium petroleiphilum (strain ATCC BAA-1232 / LMG 22953 / PM1)</name>
    <dbReference type="NCBI Taxonomy" id="420662"/>
    <lineage>
        <taxon>Bacteria</taxon>
        <taxon>Pseudomonadati</taxon>
        <taxon>Pseudomonadota</taxon>
        <taxon>Betaproteobacteria</taxon>
        <taxon>Burkholderiales</taxon>
        <taxon>Sphaerotilaceae</taxon>
        <taxon>Methylibium</taxon>
    </lineage>
</organism>
<name>A2SDQ6_METPP</name>
<evidence type="ECO:0000313" key="2">
    <source>
        <dbReference type="Proteomes" id="UP000000366"/>
    </source>
</evidence>
<accession>A2SDQ6</accession>
<keyword evidence="2" id="KW-1185">Reference proteome</keyword>
<dbReference type="CDD" id="cd03801">
    <property type="entry name" value="GT4_PimA-like"/>
    <property type="match status" value="1"/>
</dbReference>
<sequence>MKILVVSPVPTDPPNAGNRVRIATLAQALATSGHDVHFAYVPMEQADTEAMAARFSPARLHMLPWARRGGARLLALRALRKLGRLLKLDAGYMLGLDEWYDERITHALRDLHAAHRFDAVLVEYVFMSKALQAFGPGCLRLLDAHDSFGMRHRHYLASGLIPQWYSTSLAGEEAGFRRADVVLAIEANEARAFARRLAGSGTSVVQVGHLIDIGEPVPPSDAPNLLFVGSGNLLNVQGARFFSEQVLPLIRKERPDVQLLLAGGVAAQVPDGPGIVKLGFVPRLQQAFAQAMVFVNPVLAGTGVNIKLLDALAAGMPIVSTTSGARGLDEHGSGAFAVVADIDALGFAREVVKLIGDANARARLRTRAHDAALNWNTAQLASLHATLDAGGPSETVTLASLQFEKAHAP</sequence>
<dbReference type="STRING" id="420662.Mpe_A0733"/>
<dbReference type="SUPFAM" id="SSF53756">
    <property type="entry name" value="UDP-Glycosyltransferase/glycogen phosphorylase"/>
    <property type="match status" value="1"/>
</dbReference>
<dbReference type="AlphaFoldDB" id="A2SDQ6"/>
<evidence type="ECO:0000313" key="1">
    <source>
        <dbReference type="EMBL" id="ABM93695.1"/>
    </source>
</evidence>
<dbReference type="RefSeq" id="WP_011828333.1">
    <property type="nucleotide sequence ID" value="NC_008825.1"/>
</dbReference>
<dbReference type="PANTHER" id="PTHR12526:SF600">
    <property type="entry name" value="GLYCOSYL TRANSFERASE GROUP 1"/>
    <property type="match status" value="1"/>
</dbReference>
<proteinExistence type="predicted"/>
<dbReference type="HOGENOM" id="CLU_028014_5_0_4"/>
<dbReference type="PANTHER" id="PTHR12526">
    <property type="entry name" value="GLYCOSYLTRANSFERASE"/>
    <property type="match status" value="1"/>
</dbReference>
<reference evidence="1 2" key="1">
    <citation type="journal article" date="2007" name="J. Bacteriol.">
        <title>Whole-genome analysis of the methyl tert-butyl ether-degrading beta-proteobacterium Methylibium petroleiphilum PM1.</title>
        <authorList>
            <person name="Kane S.R."/>
            <person name="Chakicherla A.Y."/>
            <person name="Chain P.S.G."/>
            <person name="Schmidt R."/>
            <person name="Shin M.W."/>
            <person name="Legler T.C."/>
            <person name="Scow K.M."/>
            <person name="Larimer F.W."/>
            <person name="Lucas S.M."/>
            <person name="Richardson P.M."/>
            <person name="Hristova K.R."/>
        </authorList>
    </citation>
    <scope>NUCLEOTIDE SEQUENCE [LARGE SCALE GENOMIC DNA]</scope>
    <source>
        <strain evidence="2">ATCC BAA-1232 / LMG 22953 / PM1</strain>
    </source>
</reference>
<evidence type="ECO:0008006" key="3">
    <source>
        <dbReference type="Google" id="ProtNLM"/>
    </source>
</evidence>
<dbReference type="EMBL" id="CP000555">
    <property type="protein sequence ID" value="ABM93695.1"/>
    <property type="molecule type" value="Genomic_DNA"/>
</dbReference>
<dbReference type="Proteomes" id="UP000000366">
    <property type="component" value="Chromosome"/>
</dbReference>
<gene>
    <name evidence="1" type="ordered locus">Mpe_A0733</name>
</gene>
<dbReference type="GO" id="GO:0016757">
    <property type="term" value="F:glycosyltransferase activity"/>
    <property type="evidence" value="ECO:0007669"/>
    <property type="project" value="TreeGrafter"/>
</dbReference>